<dbReference type="Proteomes" id="UP000032336">
    <property type="component" value="Unassembled WGS sequence"/>
</dbReference>
<comment type="subcellular location">
    <subcellularLocation>
        <location evidence="1">Cell envelope</location>
    </subcellularLocation>
</comment>
<evidence type="ECO:0000313" key="8">
    <source>
        <dbReference type="Proteomes" id="UP000032336"/>
    </source>
</evidence>
<accession>A0A0D8FTR0</accession>
<gene>
    <name evidence="7" type="ORF">FEAC_15970</name>
</gene>
<evidence type="ECO:0000259" key="6">
    <source>
        <dbReference type="Pfam" id="PF00496"/>
    </source>
</evidence>
<dbReference type="InterPro" id="IPR039424">
    <property type="entry name" value="SBP_5"/>
</dbReference>
<feature type="domain" description="Solute-binding protein family 5" evidence="6">
    <location>
        <begin position="137"/>
        <end position="516"/>
    </location>
</feature>
<dbReference type="STRING" id="1121877.FEAC_15970"/>
<dbReference type="Gene3D" id="3.10.105.10">
    <property type="entry name" value="Dipeptide-binding Protein, Domain 3"/>
    <property type="match status" value="1"/>
</dbReference>
<dbReference type="OrthoDB" id="7888869at2"/>
<dbReference type="AlphaFoldDB" id="A0A0D8FTR0"/>
<sequence length="637" mass="69557">MTDMSIPSATPMQCSNPRSFAPNRRLRQRKAHMSRLQRPKGFGGVIALLVAALLLASCANSSPSKTSHSVASGGVASYALGAGDQFSWILPLENEANYENYNSNVSNGLYRPLYYVGGAGTTGINYPLSIGTAPIYSNGDKTVTIKLRHNYTWSDGQPVTTKDIKFFFQLEAAGAKNGDYAPYLPGRMPTDITSVSYQGSYQFTLHLNHAYNPVWFTGNQLTWIYPLPVQSWDKTCLTCRVGNVASTPSGATKVIDFLYKESGQLSTYATNPLWKNVDGPWELTGYNPTTYHAVFRANPHYTGAGKPKLAGYQIYSFTSATAELDALRSGVVDFGYLPTSDLQLSNYFKTHGYSIKPWKVFYDNIAELGYTGPYRQLVDQLYLRQALQHLVNEPLYLKTTLHGFGMLDYGSAPIYAGSNYVSPQLHHDPYPYSVAAARKLLTSHGWRLSASGPSTCVNPGTGSNQCGAGIKKGAPLTISMMYATPSASLAAQAQAFATAAHAAGITIKLNPQLQSTMYSTAGVCPPGPCNWGIALYGAQEDFGQYVLVPTAGVEFAKGNYWGGGYYNPTEQHLLNAAYDLPGLSRLYQVENYQSKQVAGLWWTVGDYAIAVVNKHLTGWNPLNPYANYMPSRWSLNG</sequence>
<organism evidence="7 8">
    <name type="scientific">Ferrimicrobium acidiphilum DSM 19497</name>
    <dbReference type="NCBI Taxonomy" id="1121877"/>
    <lineage>
        <taxon>Bacteria</taxon>
        <taxon>Bacillati</taxon>
        <taxon>Actinomycetota</taxon>
        <taxon>Acidimicrobiia</taxon>
        <taxon>Acidimicrobiales</taxon>
        <taxon>Acidimicrobiaceae</taxon>
        <taxon>Ferrimicrobium</taxon>
    </lineage>
</organism>
<reference evidence="7 8" key="1">
    <citation type="submission" date="2015-01" db="EMBL/GenBank/DDBJ databases">
        <title>Draft genome of the acidophilic iron oxidizer Ferrimicrobium acidiphilum strain T23.</title>
        <authorList>
            <person name="Poehlein A."/>
            <person name="Eisen S."/>
            <person name="Schloemann M."/>
            <person name="Johnson B.D."/>
            <person name="Daniel R."/>
            <person name="Muehling M."/>
        </authorList>
    </citation>
    <scope>NUCLEOTIDE SEQUENCE [LARGE SCALE GENOMIC DNA]</scope>
    <source>
        <strain evidence="7 8">T23</strain>
    </source>
</reference>
<dbReference type="InterPro" id="IPR000914">
    <property type="entry name" value="SBP_5_dom"/>
</dbReference>
<evidence type="ECO:0000313" key="7">
    <source>
        <dbReference type="EMBL" id="KJE76668.1"/>
    </source>
</evidence>
<dbReference type="eggNOG" id="COG0747">
    <property type="taxonomic scope" value="Bacteria"/>
</dbReference>
<protein>
    <submittedName>
        <fullName evidence="7">Bacterial extracellular solute-binding protein</fullName>
    </submittedName>
</protein>
<evidence type="ECO:0000256" key="2">
    <source>
        <dbReference type="ARBA" id="ARBA00005695"/>
    </source>
</evidence>
<evidence type="ECO:0000256" key="3">
    <source>
        <dbReference type="ARBA" id="ARBA00022448"/>
    </source>
</evidence>
<evidence type="ECO:0000256" key="5">
    <source>
        <dbReference type="SAM" id="MobiDB-lite"/>
    </source>
</evidence>
<comment type="similarity">
    <text evidence="2">Belongs to the bacterial solute-binding protein 5 family.</text>
</comment>
<evidence type="ECO:0000256" key="4">
    <source>
        <dbReference type="ARBA" id="ARBA00022729"/>
    </source>
</evidence>
<feature type="compositionally biased region" description="Polar residues" evidence="5">
    <location>
        <begin position="1"/>
        <end position="18"/>
    </location>
</feature>
<dbReference type="GO" id="GO:1904680">
    <property type="term" value="F:peptide transmembrane transporter activity"/>
    <property type="evidence" value="ECO:0007669"/>
    <property type="project" value="TreeGrafter"/>
</dbReference>
<evidence type="ECO:0000256" key="1">
    <source>
        <dbReference type="ARBA" id="ARBA00004196"/>
    </source>
</evidence>
<dbReference type="PANTHER" id="PTHR30290">
    <property type="entry name" value="PERIPLASMIC BINDING COMPONENT OF ABC TRANSPORTER"/>
    <property type="match status" value="1"/>
</dbReference>
<dbReference type="GO" id="GO:0015833">
    <property type="term" value="P:peptide transport"/>
    <property type="evidence" value="ECO:0007669"/>
    <property type="project" value="TreeGrafter"/>
</dbReference>
<dbReference type="Pfam" id="PF00496">
    <property type="entry name" value="SBP_bac_5"/>
    <property type="match status" value="1"/>
</dbReference>
<dbReference type="EMBL" id="JXUW01000013">
    <property type="protein sequence ID" value="KJE76668.1"/>
    <property type="molecule type" value="Genomic_DNA"/>
</dbReference>
<keyword evidence="3" id="KW-0813">Transport</keyword>
<comment type="caution">
    <text evidence="7">The sequence shown here is derived from an EMBL/GenBank/DDBJ whole genome shotgun (WGS) entry which is preliminary data.</text>
</comment>
<keyword evidence="4" id="KW-0732">Signal</keyword>
<dbReference type="PANTHER" id="PTHR30290:SF10">
    <property type="entry name" value="PERIPLASMIC OLIGOPEPTIDE-BINDING PROTEIN-RELATED"/>
    <property type="match status" value="1"/>
</dbReference>
<keyword evidence="8" id="KW-1185">Reference proteome</keyword>
<dbReference type="Gene3D" id="3.40.190.10">
    <property type="entry name" value="Periplasmic binding protein-like II"/>
    <property type="match status" value="1"/>
</dbReference>
<dbReference type="SUPFAM" id="SSF53850">
    <property type="entry name" value="Periplasmic binding protein-like II"/>
    <property type="match status" value="1"/>
</dbReference>
<proteinExistence type="inferred from homology"/>
<feature type="region of interest" description="Disordered" evidence="5">
    <location>
        <begin position="1"/>
        <end position="23"/>
    </location>
</feature>
<name>A0A0D8FTR0_9ACTN</name>
<dbReference type="GO" id="GO:0030313">
    <property type="term" value="C:cell envelope"/>
    <property type="evidence" value="ECO:0007669"/>
    <property type="project" value="UniProtKB-SubCell"/>
</dbReference>